<keyword evidence="3" id="KW-1185">Reference proteome</keyword>
<keyword evidence="2" id="KW-0378">Hydrolase</keyword>
<evidence type="ECO:0000256" key="1">
    <source>
        <dbReference type="SAM" id="MobiDB-lite"/>
    </source>
</evidence>
<dbReference type="InterPro" id="IPR032466">
    <property type="entry name" value="Metal_Hydrolase"/>
</dbReference>
<protein>
    <submittedName>
        <fullName evidence="2">Metallo-dependent hydrolase</fullName>
    </submittedName>
</protein>
<dbReference type="InterPro" id="IPR001130">
    <property type="entry name" value="TatD-like"/>
</dbReference>
<dbReference type="Proteomes" id="UP000799764">
    <property type="component" value="Unassembled WGS sequence"/>
</dbReference>
<dbReference type="Gene3D" id="3.20.20.140">
    <property type="entry name" value="Metal-dependent hydrolases"/>
    <property type="match status" value="1"/>
</dbReference>
<name>A0A9P4UJ65_9PLEO</name>
<dbReference type="OrthoDB" id="413993at2759"/>
<evidence type="ECO:0000313" key="2">
    <source>
        <dbReference type="EMBL" id="KAF2451012.1"/>
    </source>
</evidence>
<dbReference type="AlphaFoldDB" id="A0A9P4UJ65"/>
<dbReference type="SUPFAM" id="SSF51556">
    <property type="entry name" value="Metallo-dependent hydrolases"/>
    <property type="match status" value="1"/>
</dbReference>
<organism evidence="2 3">
    <name type="scientific">Karstenula rhodostoma CBS 690.94</name>
    <dbReference type="NCBI Taxonomy" id="1392251"/>
    <lineage>
        <taxon>Eukaryota</taxon>
        <taxon>Fungi</taxon>
        <taxon>Dikarya</taxon>
        <taxon>Ascomycota</taxon>
        <taxon>Pezizomycotina</taxon>
        <taxon>Dothideomycetes</taxon>
        <taxon>Pleosporomycetidae</taxon>
        <taxon>Pleosporales</taxon>
        <taxon>Massarineae</taxon>
        <taxon>Didymosphaeriaceae</taxon>
        <taxon>Karstenula</taxon>
    </lineage>
</organism>
<reference evidence="2" key="1">
    <citation type="journal article" date="2020" name="Stud. Mycol.">
        <title>101 Dothideomycetes genomes: a test case for predicting lifestyles and emergence of pathogens.</title>
        <authorList>
            <person name="Haridas S."/>
            <person name="Albert R."/>
            <person name="Binder M."/>
            <person name="Bloem J."/>
            <person name="Labutti K."/>
            <person name="Salamov A."/>
            <person name="Andreopoulos B."/>
            <person name="Baker S."/>
            <person name="Barry K."/>
            <person name="Bills G."/>
            <person name="Bluhm B."/>
            <person name="Cannon C."/>
            <person name="Castanera R."/>
            <person name="Culley D."/>
            <person name="Daum C."/>
            <person name="Ezra D."/>
            <person name="Gonzalez J."/>
            <person name="Henrissat B."/>
            <person name="Kuo A."/>
            <person name="Liang C."/>
            <person name="Lipzen A."/>
            <person name="Lutzoni F."/>
            <person name="Magnuson J."/>
            <person name="Mondo S."/>
            <person name="Nolan M."/>
            <person name="Ohm R."/>
            <person name="Pangilinan J."/>
            <person name="Park H.-J."/>
            <person name="Ramirez L."/>
            <person name="Alfaro M."/>
            <person name="Sun H."/>
            <person name="Tritt A."/>
            <person name="Yoshinaga Y."/>
            <person name="Zwiers L.-H."/>
            <person name="Turgeon B."/>
            <person name="Goodwin S."/>
            <person name="Spatafora J."/>
            <person name="Crous P."/>
            <person name="Grigoriev I."/>
        </authorList>
    </citation>
    <scope>NUCLEOTIDE SEQUENCE</scope>
    <source>
        <strain evidence="2">CBS 690.94</strain>
    </source>
</reference>
<dbReference type="Pfam" id="PF01026">
    <property type="entry name" value="TatD_DNase"/>
    <property type="match status" value="1"/>
</dbReference>
<feature type="region of interest" description="Disordered" evidence="1">
    <location>
        <begin position="255"/>
        <end position="277"/>
    </location>
</feature>
<dbReference type="PANTHER" id="PTHR47345:SF1">
    <property type="entry name" value="CUT9-INTERACTING PROTEIN SCN1"/>
    <property type="match status" value="1"/>
</dbReference>
<dbReference type="GO" id="GO:0016788">
    <property type="term" value="F:hydrolase activity, acting on ester bonds"/>
    <property type="evidence" value="ECO:0007669"/>
    <property type="project" value="InterPro"/>
</dbReference>
<dbReference type="PANTHER" id="PTHR47345">
    <property type="entry name" value="CUT9-INTERACTING PROTEIN SCN1"/>
    <property type="match status" value="1"/>
</dbReference>
<dbReference type="InterPro" id="IPR053044">
    <property type="entry name" value="Metallo-hydrolase/TatD-type"/>
</dbReference>
<proteinExistence type="predicted"/>
<accession>A0A9P4UJ65</accession>
<evidence type="ECO:0000313" key="3">
    <source>
        <dbReference type="Proteomes" id="UP000799764"/>
    </source>
</evidence>
<dbReference type="EMBL" id="MU001493">
    <property type="protein sequence ID" value="KAF2451012.1"/>
    <property type="molecule type" value="Genomic_DNA"/>
</dbReference>
<gene>
    <name evidence="2" type="ORF">P171DRAFT_451359</name>
</gene>
<comment type="caution">
    <text evidence="2">The sequence shown here is derived from an EMBL/GenBank/DDBJ whole genome shotgun (WGS) entry which is preliminary data.</text>
</comment>
<sequence>MSNPAHDDFPWHLGVFDAHCHPTDIMTSIPTLPTMQARCLTIMGTRAQDQHLVAHVADTYGVKSANPAAWDRKECMIPCFGWHPWFAHTMYLDDTPTPSADDASPKPLTPAAKISHYQSILTPHREHPSDDDKQIFLSLPDPSPFSAFLAQTRDYLTTYPLALVGEIGLDRAFRIPEAYAGERAENELTPGGREGRRLTPFRCAPAHQKEVFKRQLQLAAEMGRGVSVHGVQAHGMVFEAIRELWGGHERVVVSKRARKKRGDGAHTSLSEDVGDDGLKPKPYPPRVCLHSFSGAPDAFKQYLAPSIPISFFASFSTAVNLANDLDGETPEAFVKMVRAVPDEMVLVESDLHTAGAEMDRRLEDMVRRVCEIKGWGLEEGVGRLGANWRRFVFGEGEVGHSDEGS</sequence>